<dbReference type="AlphaFoldDB" id="A0A6J6KKD3"/>
<evidence type="ECO:0000259" key="8">
    <source>
        <dbReference type="PROSITE" id="PS50928"/>
    </source>
</evidence>
<keyword evidence="4 7" id="KW-0812">Transmembrane</keyword>
<feature type="transmembrane region" description="Helical" evidence="7">
    <location>
        <begin position="251"/>
        <end position="278"/>
    </location>
</feature>
<feature type="domain" description="ABC transmembrane type-1" evidence="8">
    <location>
        <begin position="110"/>
        <end position="317"/>
    </location>
</feature>
<evidence type="ECO:0000256" key="6">
    <source>
        <dbReference type="ARBA" id="ARBA00023136"/>
    </source>
</evidence>
<keyword evidence="2" id="KW-0813">Transport</keyword>
<dbReference type="InterPro" id="IPR035906">
    <property type="entry name" value="MetI-like_sf"/>
</dbReference>
<proteinExistence type="predicted"/>
<feature type="transmembrane region" description="Helical" evidence="7">
    <location>
        <begin position="192"/>
        <end position="213"/>
    </location>
</feature>
<sequence length="331" mass="36202">MLNFIARRTAYAIVTLLLVSMAIYAIFAILPFDPAALSCGKGCRPNLIEANRVRLGFDKPIWEQYWLFLSGIFVGRNYGMGDAAFSCPAPSFGYSFNDNACVTVMLKEALPITLSLAIGALIIWLFMGVGLGVLAAKMKNTPVDTGATIFVLIGTSLPVFVTGLLFLVFLTIKWNIIPLSLTGYVSIFSNPAGFLIYFILPWLTLAFNFSAIYTRFTRSAILETASEDYIRTAVAKGLSPKKVLRKHTLRAALSPIVTMAGLDFAVLLGGAILTETIYNLPGLGRMSLKAVYDFDLSVIVATTLFAAAIVILMNFIVDILYAYLDPRVRIK</sequence>
<feature type="transmembrane region" description="Helical" evidence="7">
    <location>
        <begin position="12"/>
        <end position="32"/>
    </location>
</feature>
<dbReference type="InterPro" id="IPR000515">
    <property type="entry name" value="MetI-like"/>
</dbReference>
<feature type="transmembrane region" description="Helical" evidence="7">
    <location>
        <begin position="298"/>
        <end position="324"/>
    </location>
</feature>
<evidence type="ECO:0000256" key="1">
    <source>
        <dbReference type="ARBA" id="ARBA00004651"/>
    </source>
</evidence>
<dbReference type="GO" id="GO:0055085">
    <property type="term" value="P:transmembrane transport"/>
    <property type="evidence" value="ECO:0007669"/>
    <property type="project" value="InterPro"/>
</dbReference>
<feature type="transmembrane region" description="Helical" evidence="7">
    <location>
        <begin position="112"/>
        <end position="135"/>
    </location>
</feature>
<keyword evidence="6 7" id="KW-0472">Membrane</keyword>
<reference evidence="9" key="1">
    <citation type="submission" date="2020-05" db="EMBL/GenBank/DDBJ databases">
        <authorList>
            <person name="Chiriac C."/>
            <person name="Salcher M."/>
            <person name="Ghai R."/>
            <person name="Kavagutti S V."/>
        </authorList>
    </citation>
    <scope>NUCLEOTIDE SEQUENCE</scope>
</reference>
<evidence type="ECO:0000256" key="3">
    <source>
        <dbReference type="ARBA" id="ARBA00022475"/>
    </source>
</evidence>
<evidence type="ECO:0000313" key="9">
    <source>
        <dbReference type="EMBL" id="CAB4650032.1"/>
    </source>
</evidence>
<keyword evidence="3" id="KW-1003">Cell membrane</keyword>
<dbReference type="PANTHER" id="PTHR43163">
    <property type="entry name" value="DIPEPTIDE TRANSPORT SYSTEM PERMEASE PROTEIN DPPB-RELATED"/>
    <property type="match status" value="1"/>
</dbReference>
<dbReference type="GO" id="GO:0005886">
    <property type="term" value="C:plasma membrane"/>
    <property type="evidence" value="ECO:0007669"/>
    <property type="project" value="UniProtKB-SubCell"/>
</dbReference>
<dbReference type="PROSITE" id="PS50928">
    <property type="entry name" value="ABC_TM1"/>
    <property type="match status" value="1"/>
</dbReference>
<evidence type="ECO:0000256" key="7">
    <source>
        <dbReference type="SAM" id="Phobius"/>
    </source>
</evidence>
<gene>
    <name evidence="9" type="ORF">UFOPK2234_00394</name>
</gene>
<name>A0A6J6KKD3_9ZZZZ</name>
<dbReference type="InterPro" id="IPR045621">
    <property type="entry name" value="BPD_transp_1_N"/>
</dbReference>
<protein>
    <submittedName>
        <fullName evidence="9">Unannotated protein</fullName>
    </submittedName>
</protein>
<evidence type="ECO:0000256" key="5">
    <source>
        <dbReference type="ARBA" id="ARBA00022989"/>
    </source>
</evidence>
<evidence type="ECO:0000256" key="4">
    <source>
        <dbReference type="ARBA" id="ARBA00022692"/>
    </source>
</evidence>
<accession>A0A6J6KKD3</accession>
<dbReference type="PANTHER" id="PTHR43163:SF6">
    <property type="entry name" value="DIPEPTIDE TRANSPORT SYSTEM PERMEASE PROTEIN DPPB-RELATED"/>
    <property type="match status" value="1"/>
</dbReference>
<dbReference type="Gene3D" id="1.10.3720.10">
    <property type="entry name" value="MetI-like"/>
    <property type="match status" value="1"/>
</dbReference>
<dbReference type="SUPFAM" id="SSF161098">
    <property type="entry name" value="MetI-like"/>
    <property type="match status" value="1"/>
</dbReference>
<feature type="transmembrane region" description="Helical" evidence="7">
    <location>
        <begin position="147"/>
        <end position="172"/>
    </location>
</feature>
<keyword evidence="5 7" id="KW-1133">Transmembrane helix</keyword>
<dbReference type="CDD" id="cd06261">
    <property type="entry name" value="TM_PBP2"/>
    <property type="match status" value="1"/>
</dbReference>
<organism evidence="9">
    <name type="scientific">freshwater metagenome</name>
    <dbReference type="NCBI Taxonomy" id="449393"/>
    <lineage>
        <taxon>unclassified sequences</taxon>
        <taxon>metagenomes</taxon>
        <taxon>ecological metagenomes</taxon>
    </lineage>
</organism>
<dbReference type="Pfam" id="PF00528">
    <property type="entry name" value="BPD_transp_1"/>
    <property type="match status" value="1"/>
</dbReference>
<comment type="subcellular location">
    <subcellularLocation>
        <location evidence="1">Cell membrane</location>
        <topology evidence="1">Multi-pass membrane protein</topology>
    </subcellularLocation>
</comment>
<dbReference type="EMBL" id="CAEZWG010000055">
    <property type="protein sequence ID" value="CAB4650032.1"/>
    <property type="molecule type" value="Genomic_DNA"/>
</dbReference>
<evidence type="ECO:0000256" key="2">
    <source>
        <dbReference type="ARBA" id="ARBA00022448"/>
    </source>
</evidence>
<dbReference type="Pfam" id="PF19300">
    <property type="entry name" value="BPD_transp_1_N"/>
    <property type="match status" value="1"/>
</dbReference>